<dbReference type="SUPFAM" id="SSF56112">
    <property type="entry name" value="Protein kinase-like (PK-like)"/>
    <property type="match status" value="1"/>
</dbReference>
<protein>
    <recommendedName>
        <fullName evidence="2">cGMP-dependent protein kinase</fullName>
        <ecNumber evidence="2">2.7.11.12</ecNumber>
    </recommendedName>
</protein>
<dbReference type="CDD" id="cd00038">
    <property type="entry name" value="CAP_ED"/>
    <property type="match status" value="3"/>
</dbReference>
<sequence>MAQVDLNDAEKLQLLQGVPMFSVLERDEMELLASACEVVTFLEGEEAMRSGESSQGMHVLASGSAKRLISHEVGVLSAGDSIGDCEMLKGMPFQETVEAFGGPMTTLHVEALAFRAMGFHKKVNALQKKKGLKRRDASLTAAGRRASSAGYSSIAFLDDDFAMIADAISCNQNIREVLNLTPEQISYCAREAYRKEFAADENVFDKGDNGHRFYIVISGLFEVRNSDIVTTAGTSGTGVILRPSDTFGELALLYNAPRSATVTCVRAGAVWVLSRTTFRNCKQKQMQGRILEYSELIRTVDVFEQRGAQMSSICNALEERAFVRGEMPVQQGMPMDCFYVVFEGMCQSIRDGKVEGELVKGAFLGEQSLLREEVAPVSLRVASDKCTILRLDRASFSAVLHSESDMSLRLPLARLSSVSRELHRGDLQRQGVLGAGSFGMVTLERHAPSQALYALKAISKDHIIRDNLKGMVLNEKLCQGLLDSDFVVRLVATYRDDAHVYLLLEPCFGGELFDAFQERELFGKEAHAKFYAACAALGLEHMHSRRIIYRDLKLENCLLTLTGYLKLTDFGISKVCVGKTYTMCGTADYFAPEMLRQTGHNRGVDWWALGVMLYMMMTGRAPFEAFDTMRVYRKIIKGFAKVTFPDDLPEHCVGMIRGLCQRNPEDRLTMGSLGIQNYKDHPWYRTFGWQSLEAFCLQAPYVPELTEEAIVQKAQMRDVEPFPEVPMPTPEGDGLVDEDVSWDESFDMDLFA</sequence>
<keyword evidence="3" id="KW-0723">Serine/threonine-protein kinase</keyword>
<evidence type="ECO:0000256" key="11">
    <source>
        <dbReference type="ARBA" id="ARBA00047462"/>
    </source>
</evidence>
<comment type="similarity">
    <text evidence="1">Belongs to the protein kinase superfamily. AGC Ser/Thr protein kinase family. cGMP subfamily.</text>
</comment>
<dbReference type="PROSITE" id="PS51285">
    <property type="entry name" value="AGC_KINASE_CTER"/>
    <property type="match status" value="1"/>
</dbReference>
<comment type="catalytic activity">
    <reaction evidence="11">
        <text>L-seryl-[protein] + ATP = O-phospho-L-seryl-[protein] + ADP + H(+)</text>
        <dbReference type="Rhea" id="RHEA:17989"/>
        <dbReference type="Rhea" id="RHEA-COMP:9863"/>
        <dbReference type="Rhea" id="RHEA-COMP:11604"/>
        <dbReference type="ChEBI" id="CHEBI:15378"/>
        <dbReference type="ChEBI" id="CHEBI:29999"/>
        <dbReference type="ChEBI" id="CHEBI:30616"/>
        <dbReference type="ChEBI" id="CHEBI:83421"/>
        <dbReference type="ChEBI" id="CHEBI:456216"/>
        <dbReference type="EC" id="2.7.11.12"/>
    </reaction>
</comment>
<dbReference type="GO" id="GO:0004692">
    <property type="term" value="F:cGMP-dependent protein kinase activity"/>
    <property type="evidence" value="ECO:0007669"/>
    <property type="project" value="UniProtKB-EC"/>
</dbReference>
<dbReference type="SUPFAM" id="SSF51206">
    <property type="entry name" value="cAMP-binding domain-like"/>
    <property type="match status" value="3"/>
</dbReference>
<feature type="domain" description="Protein kinase" evidence="12">
    <location>
        <begin position="427"/>
        <end position="684"/>
    </location>
</feature>
<dbReference type="PROSITE" id="PS00889">
    <property type="entry name" value="CNMP_BINDING_2"/>
    <property type="match status" value="1"/>
</dbReference>
<dbReference type="SMART" id="SM00220">
    <property type="entry name" value="S_TKc"/>
    <property type="match status" value="1"/>
</dbReference>
<dbReference type="GO" id="GO:0005952">
    <property type="term" value="C:cAMP-dependent protein kinase complex"/>
    <property type="evidence" value="ECO:0007669"/>
    <property type="project" value="TreeGrafter"/>
</dbReference>
<evidence type="ECO:0000259" key="13">
    <source>
        <dbReference type="PROSITE" id="PS50042"/>
    </source>
</evidence>
<dbReference type="InterPro" id="IPR011009">
    <property type="entry name" value="Kinase-like_dom_sf"/>
</dbReference>
<dbReference type="InterPro" id="IPR045270">
    <property type="entry name" value="STKc_AGC"/>
</dbReference>
<dbReference type="PANTHER" id="PTHR24353">
    <property type="entry name" value="CYCLIC NUCLEOTIDE-DEPENDENT PROTEIN KINASE"/>
    <property type="match status" value="1"/>
</dbReference>
<gene>
    <name evidence="15" type="ORF">BRAN1462_LOCUS48481</name>
</gene>
<feature type="domain" description="AGC-kinase C-terminal" evidence="14">
    <location>
        <begin position="685"/>
        <end position="752"/>
    </location>
</feature>
<evidence type="ECO:0000256" key="1">
    <source>
        <dbReference type="ARBA" id="ARBA00006352"/>
    </source>
</evidence>
<keyword evidence="5" id="KW-0808">Transferase</keyword>
<dbReference type="EMBL" id="HBGW01076257">
    <property type="protein sequence ID" value="CAD9627666.1"/>
    <property type="molecule type" value="Transcribed_RNA"/>
</dbReference>
<dbReference type="EC" id="2.7.11.12" evidence="2"/>
<dbReference type="CDD" id="cd05123">
    <property type="entry name" value="STKc_AGC"/>
    <property type="match status" value="1"/>
</dbReference>
<name>A0A7S2M933_9DINO</name>
<dbReference type="InterPro" id="IPR000719">
    <property type="entry name" value="Prot_kinase_dom"/>
</dbReference>
<dbReference type="GO" id="GO:0030553">
    <property type="term" value="F:cGMP binding"/>
    <property type="evidence" value="ECO:0007669"/>
    <property type="project" value="UniProtKB-KW"/>
</dbReference>
<dbReference type="InterPro" id="IPR014710">
    <property type="entry name" value="RmlC-like_jellyroll"/>
</dbReference>
<dbReference type="GO" id="GO:0005524">
    <property type="term" value="F:ATP binding"/>
    <property type="evidence" value="ECO:0007669"/>
    <property type="project" value="UniProtKB-KW"/>
</dbReference>
<evidence type="ECO:0000256" key="5">
    <source>
        <dbReference type="ARBA" id="ARBA00022679"/>
    </source>
</evidence>
<evidence type="ECO:0000256" key="3">
    <source>
        <dbReference type="ARBA" id="ARBA00022527"/>
    </source>
</evidence>
<organism evidence="15">
    <name type="scientific">Zooxanthella nutricula</name>
    <dbReference type="NCBI Taxonomy" id="1333877"/>
    <lineage>
        <taxon>Eukaryota</taxon>
        <taxon>Sar</taxon>
        <taxon>Alveolata</taxon>
        <taxon>Dinophyceae</taxon>
        <taxon>Peridiniales</taxon>
        <taxon>Peridiniales incertae sedis</taxon>
        <taxon>Zooxanthella</taxon>
    </lineage>
</organism>
<dbReference type="PROSITE" id="PS50011">
    <property type="entry name" value="PROTEIN_KINASE_DOM"/>
    <property type="match status" value="1"/>
</dbReference>
<dbReference type="InterPro" id="IPR000595">
    <property type="entry name" value="cNMP-bd_dom"/>
</dbReference>
<evidence type="ECO:0000256" key="6">
    <source>
        <dbReference type="ARBA" id="ARBA00022741"/>
    </source>
</evidence>
<evidence type="ECO:0000256" key="2">
    <source>
        <dbReference type="ARBA" id="ARBA00012428"/>
    </source>
</evidence>
<feature type="domain" description="Cyclic nucleotide-binding" evidence="13">
    <location>
        <begin position="20"/>
        <end position="117"/>
    </location>
</feature>
<evidence type="ECO:0000313" key="15">
    <source>
        <dbReference type="EMBL" id="CAD9627666.1"/>
    </source>
</evidence>
<feature type="domain" description="Cyclic nucleotide-binding" evidence="13">
    <location>
        <begin position="176"/>
        <end position="299"/>
    </location>
</feature>
<dbReference type="Gene3D" id="1.10.510.10">
    <property type="entry name" value="Transferase(Phosphotransferase) domain 1"/>
    <property type="match status" value="1"/>
</dbReference>
<evidence type="ECO:0000256" key="9">
    <source>
        <dbReference type="ARBA" id="ARBA00022992"/>
    </source>
</evidence>
<proteinExistence type="inferred from homology"/>
<keyword evidence="8" id="KW-0067">ATP-binding</keyword>
<dbReference type="Pfam" id="PF00069">
    <property type="entry name" value="Pkinase"/>
    <property type="match status" value="1"/>
</dbReference>
<dbReference type="PROSITE" id="PS50042">
    <property type="entry name" value="CNMP_BINDING_3"/>
    <property type="match status" value="3"/>
</dbReference>
<dbReference type="PRINTS" id="PR00103">
    <property type="entry name" value="CAMPKINASE"/>
</dbReference>
<feature type="domain" description="Cyclic nucleotide-binding" evidence="13">
    <location>
        <begin position="309"/>
        <end position="417"/>
    </location>
</feature>
<evidence type="ECO:0000256" key="8">
    <source>
        <dbReference type="ARBA" id="ARBA00022840"/>
    </source>
</evidence>
<dbReference type="PANTHER" id="PTHR24353:SF143">
    <property type="entry name" value="PROTEIN KINASE DOMAIN-CONTAINING PROTEIN"/>
    <property type="match status" value="1"/>
</dbReference>
<evidence type="ECO:0000259" key="12">
    <source>
        <dbReference type="PROSITE" id="PS50011"/>
    </source>
</evidence>
<evidence type="ECO:0000256" key="7">
    <source>
        <dbReference type="ARBA" id="ARBA00022777"/>
    </source>
</evidence>
<keyword evidence="7" id="KW-0418">Kinase</keyword>
<dbReference type="PROSITE" id="PS00108">
    <property type="entry name" value="PROTEIN_KINASE_ST"/>
    <property type="match status" value="1"/>
</dbReference>
<dbReference type="SMART" id="SM00100">
    <property type="entry name" value="cNMP"/>
    <property type="match status" value="3"/>
</dbReference>
<keyword evidence="9" id="KW-0142">cGMP-binding</keyword>
<dbReference type="InterPro" id="IPR000961">
    <property type="entry name" value="AGC-kinase_C"/>
</dbReference>
<evidence type="ECO:0000259" key="14">
    <source>
        <dbReference type="PROSITE" id="PS51285"/>
    </source>
</evidence>
<dbReference type="GO" id="GO:0004691">
    <property type="term" value="F:cAMP-dependent protein kinase activity"/>
    <property type="evidence" value="ECO:0007669"/>
    <property type="project" value="TreeGrafter"/>
</dbReference>
<dbReference type="Gene3D" id="2.60.120.10">
    <property type="entry name" value="Jelly Rolls"/>
    <property type="match status" value="3"/>
</dbReference>
<keyword evidence="4" id="KW-0140">cGMP</keyword>
<keyword evidence="6" id="KW-0547">Nucleotide-binding</keyword>
<dbReference type="Pfam" id="PF00027">
    <property type="entry name" value="cNMP_binding"/>
    <property type="match status" value="2"/>
</dbReference>
<dbReference type="Gene3D" id="3.30.200.20">
    <property type="entry name" value="Phosphorylase Kinase, domain 1"/>
    <property type="match status" value="1"/>
</dbReference>
<dbReference type="AlphaFoldDB" id="A0A7S2M933"/>
<dbReference type="InterPro" id="IPR018488">
    <property type="entry name" value="cNMP-bd_CS"/>
</dbReference>
<comment type="catalytic activity">
    <reaction evidence="10">
        <text>L-threonyl-[protein] + ATP = O-phospho-L-threonyl-[protein] + ADP + H(+)</text>
        <dbReference type="Rhea" id="RHEA:46608"/>
        <dbReference type="Rhea" id="RHEA-COMP:11060"/>
        <dbReference type="Rhea" id="RHEA-COMP:11605"/>
        <dbReference type="ChEBI" id="CHEBI:15378"/>
        <dbReference type="ChEBI" id="CHEBI:30013"/>
        <dbReference type="ChEBI" id="CHEBI:30616"/>
        <dbReference type="ChEBI" id="CHEBI:61977"/>
        <dbReference type="ChEBI" id="CHEBI:456216"/>
        <dbReference type="EC" id="2.7.11.12"/>
    </reaction>
</comment>
<evidence type="ECO:0000256" key="10">
    <source>
        <dbReference type="ARBA" id="ARBA00047298"/>
    </source>
</evidence>
<reference evidence="15" key="1">
    <citation type="submission" date="2021-01" db="EMBL/GenBank/DDBJ databases">
        <authorList>
            <person name="Corre E."/>
            <person name="Pelletier E."/>
            <person name="Niang G."/>
            <person name="Scheremetjew M."/>
            <person name="Finn R."/>
            <person name="Kale V."/>
            <person name="Holt S."/>
            <person name="Cochrane G."/>
            <person name="Meng A."/>
            <person name="Brown T."/>
            <person name="Cohen L."/>
        </authorList>
    </citation>
    <scope>NUCLEOTIDE SEQUENCE</scope>
    <source>
        <strain evidence="15">RCC3387</strain>
    </source>
</reference>
<evidence type="ECO:0000256" key="4">
    <source>
        <dbReference type="ARBA" id="ARBA00022535"/>
    </source>
</evidence>
<dbReference type="InterPro" id="IPR018490">
    <property type="entry name" value="cNMP-bd_dom_sf"/>
</dbReference>
<dbReference type="InterPro" id="IPR008271">
    <property type="entry name" value="Ser/Thr_kinase_AS"/>
</dbReference>
<accession>A0A7S2M933</accession>